<dbReference type="STRING" id="1529.SAMN04487885_10317"/>
<gene>
    <name evidence="1" type="ORF">SAMN04487885_10317</name>
</gene>
<keyword evidence="2" id="KW-1185">Reference proteome</keyword>
<dbReference type="PROSITE" id="PS50887">
    <property type="entry name" value="GGDEF"/>
    <property type="match status" value="1"/>
</dbReference>
<dbReference type="CDD" id="cd01949">
    <property type="entry name" value="GGDEF"/>
    <property type="match status" value="1"/>
</dbReference>
<dbReference type="InterPro" id="IPR000160">
    <property type="entry name" value="GGDEF_dom"/>
</dbReference>
<reference evidence="1 2" key="1">
    <citation type="submission" date="2016-10" db="EMBL/GenBank/DDBJ databases">
        <authorList>
            <person name="de Groot N.N."/>
        </authorList>
    </citation>
    <scope>NUCLEOTIDE SEQUENCE [LARGE SCALE GENOMIC DNA]</scope>
    <source>
        <strain evidence="1 2">NLAE-zl-G419</strain>
    </source>
</reference>
<dbReference type="eggNOG" id="COG2199">
    <property type="taxonomic scope" value="Bacteria"/>
</dbReference>
<dbReference type="Gene3D" id="3.30.70.270">
    <property type="match status" value="1"/>
</dbReference>
<dbReference type="AlphaFoldDB" id="A0A1I2JQT8"/>
<dbReference type="PANTHER" id="PTHR45138">
    <property type="entry name" value="REGULATORY COMPONENTS OF SENSORY TRANSDUCTION SYSTEM"/>
    <property type="match status" value="1"/>
</dbReference>
<dbReference type="NCBIfam" id="TIGR00254">
    <property type="entry name" value="GGDEF"/>
    <property type="match status" value="1"/>
</dbReference>
<dbReference type="Pfam" id="PF00990">
    <property type="entry name" value="GGDEF"/>
    <property type="match status" value="1"/>
</dbReference>
<accession>A0A1I2JQT8</accession>
<evidence type="ECO:0000313" key="1">
    <source>
        <dbReference type="EMBL" id="SFF57162.1"/>
    </source>
</evidence>
<evidence type="ECO:0000313" key="2">
    <source>
        <dbReference type="Proteomes" id="UP000182135"/>
    </source>
</evidence>
<protein>
    <submittedName>
        <fullName evidence="1">Diguanylate cyclase (GGDEF) domain-containing protein</fullName>
    </submittedName>
</protein>
<proteinExistence type="predicted"/>
<organism evidence="1 2">
    <name type="scientific">Clostridium cadaveris</name>
    <dbReference type="NCBI Taxonomy" id="1529"/>
    <lineage>
        <taxon>Bacteria</taxon>
        <taxon>Bacillati</taxon>
        <taxon>Bacillota</taxon>
        <taxon>Clostridia</taxon>
        <taxon>Eubacteriales</taxon>
        <taxon>Clostridiaceae</taxon>
        <taxon>Clostridium</taxon>
    </lineage>
</organism>
<name>A0A1I2JQT8_9CLOT</name>
<dbReference type="EMBL" id="FOOE01000003">
    <property type="protein sequence ID" value="SFF57162.1"/>
    <property type="molecule type" value="Genomic_DNA"/>
</dbReference>
<dbReference type="InterPro" id="IPR050469">
    <property type="entry name" value="Diguanylate_Cyclase"/>
</dbReference>
<dbReference type="OrthoDB" id="9805474at2"/>
<dbReference type="GeneID" id="90545373"/>
<dbReference type="SUPFAM" id="SSF55073">
    <property type="entry name" value="Nucleotide cyclase"/>
    <property type="match status" value="1"/>
</dbReference>
<dbReference type="PANTHER" id="PTHR45138:SF9">
    <property type="entry name" value="DIGUANYLATE CYCLASE DGCM-RELATED"/>
    <property type="match status" value="1"/>
</dbReference>
<dbReference type="Proteomes" id="UP000182135">
    <property type="component" value="Unassembled WGS sequence"/>
</dbReference>
<dbReference type="SMART" id="SM00267">
    <property type="entry name" value="GGDEF"/>
    <property type="match status" value="1"/>
</dbReference>
<dbReference type="InterPro" id="IPR029787">
    <property type="entry name" value="Nucleotide_cyclase"/>
</dbReference>
<sequence>MDKLKINFTQKEAENLIECEKRENDILRLVNPITQQIYCNDYYKKSGSICSKFWGRCKRCENCTSLRALQSKGRAYKIEILNNKTYLVTSRYLKIEGKPYVMEIINDVTNNLLMDSNQKDEIGKLIHSYNNLLITDSLTGVYNRRFLDEKFLPSLKCCHDKKIIIGVCVMDFDDFKLVNDTYGHQAGDKLLKEAACFWKQNFNSRKKDEERLVIRFGGDEMLIIVCGMSLHNFKIEIEECYRKMHKICYYNNDIQIPFNISFGIASSEEFGNDWTWDKLFLYADRRLYEAKAKKNL</sequence>
<dbReference type="RefSeq" id="WP_027638539.1">
    <property type="nucleotide sequence ID" value="NZ_BAAACD010000003.1"/>
</dbReference>
<dbReference type="InterPro" id="IPR043128">
    <property type="entry name" value="Rev_trsase/Diguanyl_cyclase"/>
</dbReference>
<dbReference type="GO" id="GO:0052621">
    <property type="term" value="F:diguanylate cyclase activity"/>
    <property type="evidence" value="ECO:0007669"/>
    <property type="project" value="TreeGrafter"/>
</dbReference>